<dbReference type="EMBL" id="QRWX01000002">
    <property type="protein sequence ID" value="RGT55976.1"/>
    <property type="molecule type" value="Genomic_DNA"/>
</dbReference>
<name>A0A412PE88_9FIRM</name>
<organism evidence="1 2">
    <name type="scientific">Solobacterium moorei</name>
    <dbReference type="NCBI Taxonomy" id="102148"/>
    <lineage>
        <taxon>Bacteria</taxon>
        <taxon>Bacillati</taxon>
        <taxon>Bacillota</taxon>
        <taxon>Erysipelotrichia</taxon>
        <taxon>Erysipelotrichales</taxon>
        <taxon>Erysipelotrichaceae</taxon>
        <taxon>Solobacterium</taxon>
    </lineage>
</organism>
<dbReference type="Proteomes" id="UP000284731">
    <property type="component" value="Unassembled WGS sequence"/>
</dbReference>
<dbReference type="AlphaFoldDB" id="A0A412PE88"/>
<comment type="caution">
    <text evidence="1">The sequence shown here is derived from an EMBL/GenBank/DDBJ whole genome shotgun (WGS) entry which is preliminary data.</text>
</comment>
<reference evidence="1 2" key="1">
    <citation type="submission" date="2018-08" db="EMBL/GenBank/DDBJ databases">
        <title>A genome reference for cultivated species of the human gut microbiota.</title>
        <authorList>
            <person name="Zou Y."/>
            <person name="Xue W."/>
            <person name="Luo G."/>
        </authorList>
    </citation>
    <scope>NUCLEOTIDE SEQUENCE [LARGE SCALE GENOMIC DNA]</scope>
    <source>
        <strain evidence="1 2">AF18-46</strain>
    </source>
</reference>
<dbReference type="RefSeq" id="WP_118764581.1">
    <property type="nucleotide sequence ID" value="NZ_CABJCF010000002.1"/>
</dbReference>
<evidence type="ECO:0000313" key="2">
    <source>
        <dbReference type="Proteomes" id="UP000284731"/>
    </source>
</evidence>
<sequence>MGNKYLIELIVSSIQDFFFDVSKDAYKGLIHKFKQWRFNRKLKKIIEKFCIENGNSYINSDSFLDFVKNYHPFDRILKNAISLNDAKNKHEIINKIVEEAKNTADLNGKSLTYDDETSLKDLCNLVNHEISDYYEKILDDNQKIIISKNAQYSYEILKCAEGNKRDIKSLEKLINDKNCISTYGAIPLVNLIYKKMWEGKLEEAETISSWVSIKSEDIRIAFDILKSKMFEDNFSIEKLRELILLINAQQIKNIVIRNIIPLMYFKKENFKGVYQYTDLENQRAIMSAIDNEDFSFIFNIVEVEDNHGIKTDQYHLNKRLFEAESWLANQILMIYVYNLKLFNIADLISDLSKDSNSWLSTLLLYDKKVNRLIFEDVNENNKKEFEIIIKDLFDAKQLYSNLSCDFTTIYFSICLKIINILKTDQYNIIKIIPSKLQDRSPIKDYLISYRIEEDSISFDEVYDFCKKKNEFWILVNYMVAVRNKKKQISDIVERYPEIPDRNEAIFFMYIEELTELGQTQSAIDKLNLHRSKYDKFFEYWNIYMNLDENKKDDFLKLCKEDKIVFVSGHAGCTLVERLISFGEFDLAEKYTNFLEMRHTNLVLLEKYRAFILYGKNKCVDALQLFKETFNKIPNDQSILNAILSISINLKRRIDYSYIKLAEKSNNCKTLVLAAGVYAINGDYSNARRCNLKAMYLSDDCENPAFNQYLGLNLQDKQEDSKQIKSVEKNTAVVLKNDLKTICYCIHGNIELPKSPCIWSKDIHLYISDAAQIGLIRKQVGDILVIDQDTYTVISIESLENYVTRKCFENIVKNGSAKAVTAPTNNGQVDIEAFISQLSELSSSSNKKIDWIKQYNDFDDVPLPLFMISKMYNFSYTQFVKIILGDPKVCVRELIHENLPSNDKFIISFTSLLILKKIGINNSFLNNHNVYVTESTVIQIASDTSQMIAYYANDTVSSMGMLNGKPYFIETDEKTKEQWMKEAGELKNYAEGIKSVAATKDWKSSIFNQIDMTQNLGIPDYDAISISINEGFTVIGTEAIISSFSYNDDLKVDVVSITNWLVSLQIDVIELISVVTKMIELGCIFSVTVQLVLYISKSIQSFPEEKVNTILELWNLLFEKYDSLECSCRPYALESLRNLYLTVYDQLENPVTNPVIEVFLKQLLRLNKLKLDIQYNPDNGFELIINRIEQ</sequence>
<accession>A0A412PE88</accession>
<proteinExistence type="predicted"/>
<protein>
    <submittedName>
        <fullName evidence="1">Uncharacterized protein</fullName>
    </submittedName>
</protein>
<gene>
    <name evidence="1" type="ORF">DWX20_03985</name>
</gene>
<evidence type="ECO:0000313" key="1">
    <source>
        <dbReference type="EMBL" id="RGT55976.1"/>
    </source>
</evidence>